<dbReference type="RefSeq" id="WP_076956911.1">
    <property type="nucleotide sequence ID" value="NZ_MLCO01000066.1"/>
</dbReference>
<dbReference type="PROSITE" id="PS01068">
    <property type="entry name" value="OMPA_1"/>
    <property type="match status" value="1"/>
</dbReference>
<gene>
    <name evidence="8" type="ORF">BKE38_08455</name>
</gene>
<evidence type="ECO:0000256" key="3">
    <source>
        <dbReference type="ARBA" id="ARBA00023237"/>
    </source>
</evidence>
<feature type="domain" description="OmpA-like" evidence="7">
    <location>
        <begin position="92"/>
        <end position="215"/>
    </location>
</feature>
<evidence type="ECO:0000256" key="6">
    <source>
        <dbReference type="SAM" id="SignalP"/>
    </source>
</evidence>
<sequence length="217" mass="24084">MTVFRVAALLLLPAVAVAQPLAERPSTLRPATLPAPVWRPYAMPETRFAPRAADSRLAPAPAASSFRLREVDSRLRPRTEQLLTALRAEKSGDSIRISLPGDVLFDFDRAEIRADARPELARLTEVLRAYARSPVEIQGHTDSRGSDDYNQALSERRAASVQLWLQRQGVAPSRLRTIGYGESRPVAPNEQADGRDDPQGRQRNRRVEFIIHPAPPG</sequence>
<keyword evidence="6" id="KW-0732">Signal</keyword>
<dbReference type="PANTHER" id="PTHR30329">
    <property type="entry name" value="STATOR ELEMENT OF FLAGELLAR MOTOR COMPLEX"/>
    <property type="match status" value="1"/>
</dbReference>
<feature type="region of interest" description="Disordered" evidence="5">
    <location>
        <begin position="175"/>
        <end position="217"/>
    </location>
</feature>
<keyword evidence="3" id="KW-0998">Cell outer membrane</keyword>
<name>A0A1V2H5H8_9PROT</name>
<dbReference type="AlphaFoldDB" id="A0A1V2H5H8"/>
<keyword evidence="9" id="KW-1185">Reference proteome</keyword>
<evidence type="ECO:0000259" key="7">
    <source>
        <dbReference type="PROSITE" id="PS51123"/>
    </source>
</evidence>
<evidence type="ECO:0000313" key="8">
    <source>
        <dbReference type="EMBL" id="ONG55807.1"/>
    </source>
</evidence>
<dbReference type="Pfam" id="PF00691">
    <property type="entry name" value="OmpA"/>
    <property type="match status" value="1"/>
</dbReference>
<dbReference type="InterPro" id="IPR006690">
    <property type="entry name" value="OMPA-like_CS"/>
</dbReference>
<feature type="signal peptide" evidence="6">
    <location>
        <begin position="1"/>
        <end position="18"/>
    </location>
</feature>
<feature type="compositionally biased region" description="Basic and acidic residues" evidence="5">
    <location>
        <begin position="192"/>
        <end position="209"/>
    </location>
</feature>
<dbReference type="EMBL" id="MLCO01000066">
    <property type="protein sequence ID" value="ONG55807.1"/>
    <property type="molecule type" value="Genomic_DNA"/>
</dbReference>
<dbReference type="PROSITE" id="PS51123">
    <property type="entry name" value="OMPA_2"/>
    <property type="match status" value="1"/>
</dbReference>
<evidence type="ECO:0000256" key="1">
    <source>
        <dbReference type="ARBA" id="ARBA00004442"/>
    </source>
</evidence>
<dbReference type="OrthoDB" id="9782229at2"/>
<protein>
    <recommendedName>
        <fullName evidence="7">OmpA-like domain-containing protein</fullName>
    </recommendedName>
</protein>
<dbReference type="PANTHER" id="PTHR30329:SF21">
    <property type="entry name" value="LIPOPROTEIN YIAD-RELATED"/>
    <property type="match status" value="1"/>
</dbReference>
<evidence type="ECO:0000256" key="5">
    <source>
        <dbReference type="SAM" id="MobiDB-lite"/>
    </source>
</evidence>
<accession>A0A1V2H5H8</accession>
<comment type="caution">
    <text evidence="8">The sequence shown here is derived from an EMBL/GenBank/DDBJ whole genome shotgun (WGS) entry which is preliminary data.</text>
</comment>
<dbReference type="InterPro" id="IPR036737">
    <property type="entry name" value="OmpA-like_sf"/>
</dbReference>
<dbReference type="InterPro" id="IPR006665">
    <property type="entry name" value="OmpA-like"/>
</dbReference>
<dbReference type="InterPro" id="IPR006664">
    <property type="entry name" value="OMP_bac"/>
</dbReference>
<keyword evidence="2 4" id="KW-0472">Membrane</keyword>
<evidence type="ECO:0000256" key="4">
    <source>
        <dbReference type="PROSITE-ProRule" id="PRU00473"/>
    </source>
</evidence>
<dbReference type="InterPro" id="IPR050330">
    <property type="entry name" value="Bact_OuterMem_StrucFunc"/>
</dbReference>
<dbReference type="PRINTS" id="PR01023">
    <property type="entry name" value="NAFLGMOTY"/>
</dbReference>
<dbReference type="SUPFAM" id="SSF103088">
    <property type="entry name" value="OmpA-like"/>
    <property type="match status" value="1"/>
</dbReference>
<organism evidence="8 9">
    <name type="scientific">Teichococcus deserti</name>
    <dbReference type="NCBI Taxonomy" id="1817963"/>
    <lineage>
        <taxon>Bacteria</taxon>
        <taxon>Pseudomonadati</taxon>
        <taxon>Pseudomonadota</taxon>
        <taxon>Alphaproteobacteria</taxon>
        <taxon>Acetobacterales</taxon>
        <taxon>Roseomonadaceae</taxon>
        <taxon>Roseomonas</taxon>
    </lineage>
</organism>
<comment type="subcellular location">
    <subcellularLocation>
        <location evidence="1">Cell outer membrane</location>
    </subcellularLocation>
</comment>
<evidence type="ECO:0000313" key="9">
    <source>
        <dbReference type="Proteomes" id="UP000188879"/>
    </source>
</evidence>
<proteinExistence type="predicted"/>
<evidence type="ECO:0000256" key="2">
    <source>
        <dbReference type="ARBA" id="ARBA00023136"/>
    </source>
</evidence>
<dbReference type="GO" id="GO:0009279">
    <property type="term" value="C:cell outer membrane"/>
    <property type="evidence" value="ECO:0007669"/>
    <property type="project" value="UniProtKB-SubCell"/>
</dbReference>
<reference evidence="8 9" key="1">
    <citation type="submission" date="2016-10" db="EMBL/GenBank/DDBJ databases">
        <title>Draft Genome sequence of Roseomonas sp. strain M3.</title>
        <authorList>
            <person name="Subhash Y."/>
            <person name="Lee S."/>
        </authorList>
    </citation>
    <scope>NUCLEOTIDE SEQUENCE [LARGE SCALE GENOMIC DNA]</scope>
    <source>
        <strain evidence="8 9">M3</strain>
    </source>
</reference>
<dbReference type="Proteomes" id="UP000188879">
    <property type="component" value="Unassembled WGS sequence"/>
</dbReference>
<dbReference type="PRINTS" id="PR01021">
    <property type="entry name" value="OMPADOMAIN"/>
</dbReference>
<dbReference type="CDD" id="cd07185">
    <property type="entry name" value="OmpA_C-like"/>
    <property type="match status" value="1"/>
</dbReference>
<dbReference type="Gene3D" id="3.30.1330.60">
    <property type="entry name" value="OmpA-like domain"/>
    <property type="match status" value="1"/>
</dbReference>
<feature type="chain" id="PRO_5013092803" description="OmpA-like domain-containing protein" evidence="6">
    <location>
        <begin position="19"/>
        <end position="217"/>
    </location>
</feature>